<name>A0ABS9ZPS9_9PSED</name>
<proteinExistence type="predicted"/>
<dbReference type="Proteomes" id="UP001320513">
    <property type="component" value="Unassembled WGS sequence"/>
</dbReference>
<sequence length="60" mass="6522">MSTTPSANPLIKSDQASTIDAINQYVAWLCIQKANDDQAHPGEALQLETLRQALVSLKNV</sequence>
<protein>
    <submittedName>
        <fullName evidence="1">Uncharacterized protein</fullName>
    </submittedName>
</protein>
<reference evidence="1 2" key="1">
    <citation type="submission" date="2015-12" db="EMBL/GenBank/DDBJ databases">
        <title>Phylogenomics in the description of a new species in the Pseudomonas syringae group.</title>
        <authorList>
            <person name="Busquets A."/>
            <person name="Gomila M."/>
            <person name="Beiki F."/>
            <person name="Rahimian H."/>
            <person name="Mulet M."/>
            <person name="Sanchez D."/>
            <person name="Garcia-Valdes E."/>
            <person name="Lalucat J."/>
        </authorList>
    </citation>
    <scope>NUCLEOTIDE SEQUENCE [LARGE SCALE GENOMIC DNA]</scope>
    <source>
        <strain evidence="1 2">S25</strain>
    </source>
</reference>
<organism evidence="1 2">
    <name type="scientific">Pseudomonas maioricensis</name>
    <dbReference type="NCBI Taxonomy" id="1766623"/>
    <lineage>
        <taxon>Bacteria</taxon>
        <taxon>Pseudomonadati</taxon>
        <taxon>Pseudomonadota</taxon>
        <taxon>Gammaproteobacteria</taxon>
        <taxon>Pseudomonadales</taxon>
        <taxon>Pseudomonadaceae</taxon>
        <taxon>Pseudomonas</taxon>
    </lineage>
</organism>
<comment type="caution">
    <text evidence="1">The sequence shown here is derived from an EMBL/GenBank/DDBJ whole genome shotgun (WGS) entry which is preliminary data.</text>
</comment>
<dbReference type="EMBL" id="LOHG01000024">
    <property type="protein sequence ID" value="MCI8212569.1"/>
    <property type="molecule type" value="Genomic_DNA"/>
</dbReference>
<evidence type="ECO:0000313" key="2">
    <source>
        <dbReference type="Proteomes" id="UP001320513"/>
    </source>
</evidence>
<accession>A0ABS9ZPS9</accession>
<gene>
    <name evidence="1" type="ORF">AUC61_23850</name>
</gene>
<dbReference type="RefSeq" id="WP_231667922.1">
    <property type="nucleotide sequence ID" value="NZ_LOHG01000024.1"/>
</dbReference>
<keyword evidence="2" id="KW-1185">Reference proteome</keyword>
<evidence type="ECO:0000313" key="1">
    <source>
        <dbReference type="EMBL" id="MCI8212569.1"/>
    </source>
</evidence>